<keyword evidence="1" id="KW-0560">Oxidoreductase</keyword>
<dbReference type="SUPFAM" id="SSF51735">
    <property type="entry name" value="NAD(P)-binding Rossmann-fold domains"/>
    <property type="match status" value="1"/>
</dbReference>
<dbReference type="EMBL" id="JMCG01000002">
    <property type="protein sequence ID" value="KGK09553.1"/>
    <property type="molecule type" value="Genomic_DNA"/>
</dbReference>
<dbReference type="Gene3D" id="3.40.50.720">
    <property type="entry name" value="NAD(P)-binding Rossmann-like Domain"/>
    <property type="match status" value="2"/>
</dbReference>
<dbReference type="AlphaFoldDB" id="A0A099LMZ1"/>
<evidence type="ECO:0000259" key="3">
    <source>
        <dbReference type="Pfam" id="PF02826"/>
    </source>
</evidence>
<dbReference type="Proteomes" id="UP000029994">
    <property type="component" value="Unassembled WGS sequence"/>
</dbReference>
<name>A0A099LMZ1_9VIBR</name>
<dbReference type="Pfam" id="PF02826">
    <property type="entry name" value="2-Hacid_dh_C"/>
    <property type="match status" value="1"/>
</dbReference>
<keyword evidence="5" id="KW-1185">Reference proteome</keyword>
<accession>A0A099LMZ1</accession>
<evidence type="ECO:0000313" key="4">
    <source>
        <dbReference type="EMBL" id="KGK09553.1"/>
    </source>
</evidence>
<sequence length="308" mass="34769">MHHSEHKIFILTEENQSYHDLLLSHSLPELTITQDPAEADIVLAAPPKIADKLDQFPKLQWLQSTYAGVNALMPSGLRRDYTLTNVRGIFGPLIAEYVLGYSIAHWRHLPLYAQQQQQRQWQPHLYTSLQGKRVVILGTGSIGNHLAHVCSAMGLHTMGINRTGIPPTGSHFHQTYHINELAAALTQADIVVNTLPSTEQTKHLLNQASLSHCRQVLLFNVGRGDVLDNAALLLALKNRWVEHAFLDVFEQEPLPNDHPFWGLKQITITPHIAALSFAEQVVEIFAENYQRWIEGYPLNYQVSFAKGY</sequence>
<feature type="domain" description="D-isomer specific 2-hydroxyacid dehydrogenase NAD-binding" evidence="3">
    <location>
        <begin position="100"/>
        <end position="273"/>
    </location>
</feature>
<dbReference type="RefSeq" id="WP_039431501.1">
    <property type="nucleotide sequence ID" value="NZ_CP061845.1"/>
</dbReference>
<comment type="caution">
    <text evidence="4">The sequence shown here is derived from an EMBL/GenBank/DDBJ whole genome shotgun (WGS) entry which is preliminary data.</text>
</comment>
<evidence type="ECO:0000256" key="1">
    <source>
        <dbReference type="ARBA" id="ARBA00023002"/>
    </source>
</evidence>
<dbReference type="PANTHER" id="PTHR43333:SF1">
    <property type="entry name" value="D-ISOMER SPECIFIC 2-HYDROXYACID DEHYDROGENASE NAD-BINDING DOMAIN-CONTAINING PROTEIN"/>
    <property type="match status" value="1"/>
</dbReference>
<proteinExistence type="predicted"/>
<dbReference type="GO" id="GO:0016491">
    <property type="term" value="F:oxidoreductase activity"/>
    <property type="evidence" value="ECO:0007669"/>
    <property type="project" value="UniProtKB-KW"/>
</dbReference>
<protein>
    <submittedName>
        <fullName evidence="4">2-ketoacid reductase</fullName>
    </submittedName>
</protein>
<keyword evidence="2" id="KW-0520">NAD</keyword>
<dbReference type="GeneID" id="43685447"/>
<dbReference type="PANTHER" id="PTHR43333">
    <property type="entry name" value="2-HACID_DH_C DOMAIN-CONTAINING PROTEIN"/>
    <property type="match status" value="1"/>
</dbReference>
<reference evidence="4 5" key="1">
    <citation type="submission" date="2014-04" db="EMBL/GenBank/DDBJ databases">
        <title>Genome sequencing of Vibrio navarrensis strains.</title>
        <authorList>
            <person name="Gladney L.M."/>
            <person name="Katz L.S."/>
            <person name="Marino-Ramirez L."/>
            <person name="Jordan I.K."/>
        </authorList>
    </citation>
    <scope>NUCLEOTIDE SEQUENCE [LARGE SCALE GENOMIC DNA]</scope>
    <source>
        <strain evidence="4 5">ATCC 51183</strain>
    </source>
</reference>
<dbReference type="SUPFAM" id="SSF52283">
    <property type="entry name" value="Formate/glycerate dehydrogenase catalytic domain-like"/>
    <property type="match status" value="1"/>
</dbReference>
<dbReference type="GO" id="GO:0051287">
    <property type="term" value="F:NAD binding"/>
    <property type="evidence" value="ECO:0007669"/>
    <property type="project" value="InterPro"/>
</dbReference>
<evidence type="ECO:0000313" key="5">
    <source>
        <dbReference type="Proteomes" id="UP000029994"/>
    </source>
</evidence>
<dbReference type="eggNOG" id="COG0111">
    <property type="taxonomic scope" value="Bacteria"/>
</dbReference>
<dbReference type="InterPro" id="IPR036291">
    <property type="entry name" value="NAD(P)-bd_dom_sf"/>
</dbReference>
<dbReference type="InterPro" id="IPR006140">
    <property type="entry name" value="D-isomer_DH_NAD-bd"/>
</dbReference>
<gene>
    <name evidence="4" type="ORF">EA26_20430</name>
</gene>
<dbReference type="STRING" id="29495.EA26_20430"/>
<organism evidence="4 5">
    <name type="scientific">Vibrio navarrensis</name>
    <dbReference type="NCBI Taxonomy" id="29495"/>
    <lineage>
        <taxon>Bacteria</taxon>
        <taxon>Pseudomonadati</taxon>
        <taxon>Pseudomonadota</taxon>
        <taxon>Gammaproteobacteria</taxon>
        <taxon>Vibrionales</taxon>
        <taxon>Vibrionaceae</taxon>
        <taxon>Vibrio</taxon>
    </lineage>
</organism>
<dbReference type="FunFam" id="3.40.50.720:FF:000363">
    <property type="entry name" value="D-isomer specific 2-hydroxyacid dehydrogenase"/>
    <property type="match status" value="1"/>
</dbReference>
<evidence type="ECO:0000256" key="2">
    <source>
        <dbReference type="ARBA" id="ARBA00023027"/>
    </source>
</evidence>
<dbReference type="CDD" id="cd05300">
    <property type="entry name" value="2-Hacid_dh_1"/>
    <property type="match status" value="1"/>
</dbReference>